<name>A0AAV9IE57_9RHOD</name>
<dbReference type="GO" id="GO:0071028">
    <property type="term" value="P:nuclear mRNA surveillance"/>
    <property type="evidence" value="ECO:0007669"/>
    <property type="project" value="TreeGrafter"/>
</dbReference>
<keyword evidence="7" id="KW-0694">RNA-binding</keyword>
<dbReference type="GO" id="GO:0000177">
    <property type="term" value="C:cytoplasmic exosome (RNase complex)"/>
    <property type="evidence" value="ECO:0007669"/>
    <property type="project" value="TreeGrafter"/>
</dbReference>
<evidence type="ECO:0000256" key="9">
    <source>
        <dbReference type="ARBA" id="ARBA00030617"/>
    </source>
</evidence>
<dbReference type="GO" id="GO:0071038">
    <property type="term" value="P:TRAMP-dependent tRNA surveillance pathway"/>
    <property type="evidence" value="ECO:0007669"/>
    <property type="project" value="TreeGrafter"/>
</dbReference>
<organism evidence="11 12">
    <name type="scientific">Galdieria yellowstonensis</name>
    <dbReference type="NCBI Taxonomy" id="3028027"/>
    <lineage>
        <taxon>Eukaryota</taxon>
        <taxon>Rhodophyta</taxon>
        <taxon>Bangiophyceae</taxon>
        <taxon>Galdieriales</taxon>
        <taxon>Galdieriaceae</taxon>
        <taxon>Galdieria</taxon>
    </lineage>
</organism>
<dbReference type="GO" id="GO:0071035">
    <property type="term" value="P:nuclear polyadenylation-dependent rRNA catabolic process"/>
    <property type="evidence" value="ECO:0007669"/>
    <property type="project" value="TreeGrafter"/>
</dbReference>
<dbReference type="Proteomes" id="UP001300502">
    <property type="component" value="Unassembled WGS sequence"/>
</dbReference>
<evidence type="ECO:0000256" key="4">
    <source>
        <dbReference type="ARBA" id="ARBA00022490"/>
    </source>
</evidence>
<keyword evidence="6" id="KW-0271">Exosome</keyword>
<dbReference type="EMBL" id="JANCYU010000031">
    <property type="protein sequence ID" value="KAK4525506.1"/>
    <property type="molecule type" value="Genomic_DNA"/>
</dbReference>
<comment type="similarity">
    <text evidence="3">Belongs to the RNase PH family.</text>
</comment>
<dbReference type="InterPro" id="IPR036345">
    <property type="entry name" value="ExoRNase_PH_dom2_sf"/>
</dbReference>
<dbReference type="SUPFAM" id="SSF55666">
    <property type="entry name" value="Ribonuclease PH domain 2-like"/>
    <property type="match status" value="1"/>
</dbReference>
<protein>
    <recommendedName>
        <fullName evidence="9">Ribosomal RNA-processing protein 43</fullName>
    </recommendedName>
</protein>
<evidence type="ECO:0000256" key="1">
    <source>
        <dbReference type="ARBA" id="ARBA00004496"/>
    </source>
</evidence>
<evidence type="ECO:0000256" key="7">
    <source>
        <dbReference type="ARBA" id="ARBA00022884"/>
    </source>
</evidence>
<dbReference type="InterPro" id="IPR001247">
    <property type="entry name" value="ExoRNase_PH_dom1"/>
</dbReference>
<comment type="caution">
    <text evidence="11">The sequence shown here is derived from an EMBL/GenBank/DDBJ whole genome shotgun (WGS) entry which is preliminary data.</text>
</comment>
<evidence type="ECO:0000256" key="8">
    <source>
        <dbReference type="ARBA" id="ARBA00023242"/>
    </source>
</evidence>
<evidence type="ECO:0000259" key="10">
    <source>
        <dbReference type="Pfam" id="PF01138"/>
    </source>
</evidence>
<dbReference type="Pfam" id="PF01138">
    <property type="entry name" value="RNase_PH"/>
    <property type="match status" value="1"/>
</dbReference>
<dbReference type="GO" id="GO:0035925">
    <property type="term" value="F:mRNA 3'-UTR AU-rich region binding"/>
    <property type="evidence" value="ECO:0007669"/>
    <property type="project" value="TreeGrafter"/>
</dbReference>
<proteinExistence type="inferred from homology"/>
<dbReference type="InterPro" id="IPR027408">
    <property type="entry name" value="PNPase/RNase_PH_dom_sf"/>
</dbReference>
<dbReference type="PANTHER" id="PTHR11097">
    <property type="entry name" value="EXOSOME COMPLEX EXONUCLEASE RIBOSOMAL RNA PROCESSING PROTEIN"/>
    <property type="match status" value="1"/>
</dbReference>
<evidence type="ECO:0000313" key="11">
    <source>
        <dbReference type="EMBL" id="KAK4525506.1"/>
    </source>
</evidence>
<keyword evidence="12" id="KW-1185">Reference proteome</keyword>
<accession>A0AAV9IE57</accession>
<gene>
    <name evidence="11" type="ORF">GAYE_SCF13G3414</name>
</gene>
<dbReference type="Gene3D" id="3.30.230.70">
    <property type="entry name" value="GHMP Kinase, N-terminal domain"/>
    <property type="match status" value="1"/>
</dbReference>
<dbReference type="GO" id="GO:0034476">
    <property type="term" value="P:U5 snRNA 3'-end processing"/>
    <property type="evidence" value="ECO:0007669"/>
    <property type="project" value="TreeGrafter"/>
</dbReference>
<dbReference type="SUPFAM" id="SSF54211">
    <property type="entry name" value="Ribosomal protein S5 domain 2-like"/>
    <property type="match status" value="1"/>
</dbReference>
<evidence type="ECO:0000313" key="12">
    <source>
        <dbReference type="Proteomes" id="UP001300502"/>
    </source>
</evidence>
<dbReference type="GO" id="GO:0000176">
    <property type="term" value="C:nuclear exosome (RNase complex)"/>
    <property type="evidence" value="ECO:0007669"/>
    <property type="project" value="TreeGrafter"/>
</dbReference>
<dbReference type="GO" id="GO:0034473">
    <property type="term" value="P:U1 snRNA 3'-end processing"/>
    <property type="evidence" value="ECO:0007669"/>
    <property type="project" value="TreeGrafter"/>
</dbReference>
<keyword evidence="4" id="KW-0963">Cytoplasm</keyword>
<feature type="domain" description="Exoribonuclease phosphorolytic" evidence="10">
    <location>
        <begin position="36"/>
        <end position="176"/>
    </location>
</feature>
<dbReference type="GO" id="GO:0005730">
    <property type="term" value="C:nucleolus"/>
    <property type="evidence" value="ECO:0007669"/>
    <property type="project" value="UniProtKB-SubCell"/>
</dbReference>
<sequence length="287" mass="32250">MQHSLGWDIWNILQPKELYKGFLQRGIRPNGRKLSEYRKIHLRKGPLVTTVDGSASASIGQTVALVGIQPKVVEWKEINKGPVKSIVGNFCSVQVEFPAICHRDMRSGRTSEEALLVKESLENVLEEILVGDAFCIVADKFYWYLQITAYCISFDGNAMETFLLALYGALLDLKLPVLHPNSSGDRLVIDQSQPKVALLMKKVEDWPWVIPVGIFSDSGSEHYFVLDLSEEEENNVSCIVCVWNNQAGNKVALSKLKFGSLSERILQQVLPLVKAHTEEMIARLQHD</sequence>
<keyword evidence="5" id="KW-0698">rRNA processing</keyword>
<dbReference type="GO" id="GO:0016075">
    <property type="term" value="P:rRNA catabolic process"/>
    <property type="evidence" value="ECO:0007669"/>
    <property type="project" value="TreeGrafter"/>
</dbReference>
<evidence type="ECO:0000256" key="6">
    <source>
        <dbReference type="ARBA" id="ARBA00022835"/>
    </source>
</evidence>
<dbReference type="GO" id="GO:0000467">
    <property type="term" value="P:exonucleolytic trimming to generate mature 3'-end of 5.8S rRNA from tricistronic rRNA transcript (SSU-rRNA, 5.8S rRNA, LSU-rRNA)"/>
    <property type="evidence" value="ECO:0007669"/>
    <property type="project" value="TreeGrafter"/>
</dbReference>
<dbReference type="InterPro" id="IPR020568">
    <property type="entry name" value="Ribosomal_Su5_D2-typ_SF"/>
</dbReference>
<dbReference type="InterPro" id="IPR050590">
    <property type="entry name" value="Exosome_comp_Rrp42_subfam"/>
</dbReference>
<evidence type="ECO:0000256" key="2">
    <source>
        <dbReference type="ARBA" id="ARBA00004604"/>
    </source>
</evidence>
<reference evidence="11 12" key="1">
    <citation type="submission" date="2022-07" db="EMBL/GenBank/DDBJ databases">
        <title>Genome-wide signatures of adaptation to extreme environments.</title>
        <authorList>
            <person name="Cho C.H."/>
            <person name="Yoon H.S."/>
        </authorList>
    </citation>
    <scope>NUCLEOTIDE SEQUENCE [LARGE SCALE GENOMIC DNA]</scope>
    <source>
        <strain evidence="11 12">108.79 E11</strain>
    </source>
</reference>
<dbReference type="AlphaFoldDB" id="A0AAV9IE57"/>
<dbReference type="GO" id="GO:0034475">
    <property type="term" value="P:U4 snRNA 3'-end processing"/>
    <property type="evidence" value="ECO:0007669"/>
    <property type="project" value="TreeGrafter"/>
</dbReference>
<keyword evidence="8" id="KW-0539">Nucleus</keyword>
<dbReference type="PANTHER" id="PTHR11097:SF9">
    <property type="entry name" value="EXOSOME COMPLEX COMPONENT RRP43"/>
    <property type="match status" value="1"/>
</dbReference>
<comment type="subcellular location">
    <subcellularLocation>
        <location evidence="1">Cytoplasm</location>
    </subcellularLocation>
    <subcellularLocation>
        <location evidence="2">Nucleus</location>
        <location evidence="2">Nucleolus</location>
    </subcellularLocation>
</comment>
<evidence type="ECO:0000256" key="5">
    <source>
        <dbReference type="ARBA" id="ARBA00022552"/>
    </source>
</evidence>
<evidence type="ECO:0000256" key="3">
    <source>
        <dbReference type="ARBA" id="ARBA00006678"/>
    </source>
</evidence>